<keyword evidence="6" id="KW-0843">Virulence</keyword>
<feature type="region of interest" description="Disordered" evidence="8">
    <location>
        <begin position="408"/>
        <end position="467"/>
    </location>
</feature>
<dbReference type="GO" id="GO:0016020">
    <property type="term" value="C:membrane"/>
    <property type="evidence" value="ECO:0007669"/>
    <property type="project" value="UniProtKB-SubCell"/>
</dbReference>
<dbReference type="InterPro" id="IPR008979">
    <property type="entry name" value="Galactose-bd-like_sf"/>
</dbReference>
<organism evidence="10 11">
    <name type="scientific">Histidinibacterium aquaticum</name>
    <dbReference type="NCBI Taxonomy" id="2613962"/>
    <lineage>
        <taxon>Bacteria</taxon>
        <taxon>Pseudomonadati</taxon>
        <taxon>Pseudomonadota</taxon>
        <taxon>Alphaproteobacteria</taxon>
        <taxon>Rhodobacterales</taxon>
        <taxon>Paracoccaceae</taxon>
        <taxon>Histidinibacterium</taxon>
    </lineage>
</organism>
<dbReference type="InterPro" id="IPR003995">
    <property type="entry name" value="RTX_toxin_determinant-A"/>
</dbReference>
<evidence type="ECO:0000313" key="10">
    <source>
        <dbReference type="EMBL" id="KAA9007894.1"/>
    </source>
</evidence>
<feature type="region of interest" description="Disordered" evidence="8">
    <location>
        <begin position="651"/>
        <end position="683"/>
    </location>
</feature>
<dbReference type="InterPro" id="IPR001343">
    <property type="entry name" value="Hemolysn_Ca-bd"/>
</dbReference>
<evidence type="ECO:0000256" key="4">
    <source>
        <dbReference type="ARBA" id="ARBA00022656"/>
    </source>
</evidence>
<evidence type="ECO:0000256" key="3">
    <source>
        <dbReference type="ARBA" id="ARBA00022525"/>
    </source>
</evidence>
<evidence type="ECO:0000313" key="11">
    <source>
        <dbReference type="Proteomes" id="UP000326554"/>
    </source>
</evidence>
<dbReference type="GO" id="GO:0090729">
    <property type="term" value="F:toxin activity"/>
    <property type="evidence" value="ECO:0007669"/>
    <property type="project" value="UniProtKB-KW"/>
</dbReference>
<dbReference type="PRINTS" id="PR01488">
    <property type="entry name" value="RTXTOXINA"/>
</dbReference>
<dbReference type="Gene3D" id="2.170.16.10">
    <property type="entry name" value="Hedgehog/Intein (Hint) domain"/>
    <property type="match status" value="1"/>
</dbReference>
<evidence type="ECO:0000256" key="2">
    <source>
        <dbReference type="ARBA" id="ARBA00004613"/>
    </source>
</evidence>
<dbReference type="Proteomes" id="UP000326554">
    <property type="component" value="Unassembled WGS sequence"/>
</dbReference>
<accession>A0A5J5GK22</accession>
<dbReference type="InterPro" id="IPR018511">
    <property type="entry name" value="Hemolysin-typ_Ca-bd_CS"/>
</dbReference>
<dbReference type="GO" id="GO:0005509">
    <property type="term" value="F:calcium ion binding"/>
    <property type="evidence" value="ECO:0007669"/>
    <property type="project" value="InterPro"/>
</dbReference>
<dbReference type="RefSeq" id="WP_150445176.1">
    <property type="nucleotide sequence ID" value="NZ_VYQE01000003.1"/>
</dbReference>
<dbReference type="SUPFAM" id="SSF49785">
    <property type="entry name" value="Galactose-binding domain-like"/>
    <property type="match status" value="1"/>
</dbReference>
<dbReference type="InterPro" id="IPR011049">
    <property type="entry name" value="Serralysin-like_metalloprot_C"/>
</dbReference>
<evidence type="ECO:0000256" key="1">
    <source>
        <dbReference type="ARBA" id="ARBA00004370"/>
    </source>
</evidence>
<keyword evidence="4" id="KW-0800">Toxin</keyword>
<keyword evidence="11" id="KW-1185">Reference proteome</keyword>
<protein>
    <submittedName>
        <fullName evidence="10">Type I secretion protein</fullName>
    </submittedName>
</protein>
<dbReference type="PRINTS" id="PR00313">
    <property type="entry name" value="CABNDNGRPT"/>
</dbReference>
<sequence length="967" mass="98868">MARGYRVDLQNAVLESGDTIQSGVVTFDSAGAIGSGTWTWSGYEGGTELYNQTETGTYHEGVDGHVYFVPSSTYPDWLYAGATDTVPEPDGMAYSTTISGDWGQDADLSGDGGDNVITGGPAPGDGGQETIYGGAGDDSIYADGGWDTVEGGGGNDRIDGGAGNDVIYGDDSLTPQGGPESLSWSDFGSNGQSIAGGAVQDTGGMTVSVSFRNDGQGTEAGVSTTNPQYVGTGEPFATDSALVLGGSGRGDTSTTTIDFQAGPGSQMGNAVSDVSFRINDIDSGAHQDQVTVRAFGPDGEPLEVVLTPNGADTVEGATVTAGPETGTAADETGSILVEIAGPVSRIEIDYDNLADGGQRIWLTDVHFETMAAEPGDDTIAAGEGDDSVFAGAGDDTVTGGLGNDVIHAEDGADSVSGDDGHDTIFGGAGADRLDGGTGDDSLQGGSGGDSLAGGDGNDRIEGDGGDAAGNLIRNGSFENLTGATKTSYGYVATGSIPGWASTDPDVEFDLHSDGKGGTYATDGDYTLDMGASPSNLHIFQDVEGVVEGETYTLSFDAGDLSGHDNNAIEVYWGGERVDTVDPAAGGMQHYSYRVTGGSGDGSDRLEFREIGVVDNHGVQIDSVQLVGDTTGERGGADVIDGGAGDDVIEAGGGNDSVSGGSGADTIHGGEGDDTLSGGTGADSLSGGAGNDILHVAQGDTADGGTGDDLFLLTDLFESGGAPLVLKGGEGGETRGDTLQLGKLADLSTLRYTNTNDQNGGHSGSVTLDDGSVLTFSEMETVICFTPGTLILTVKGPRPVEDLRPGDKVVTRDHGPQPIRWHEARSVPATGRLAPIRLEAGALTGQERDLLVSPQHRFLFRGGEAELLFGEREVLVSATHLTGRPKVRQEPGGWVTYVHLMFDRHEIIYAEGALTESFHPGASGLGSVGGAAREELFAVFPELRSHPESYGATARRCLKKHEARLIAA</sequence>
<feature type="compositionally biased region" description="Gly residues" evidence="8">
    <location>
        <begin position="444"/>
        <end position="455"/>
    </location>
</feature>
<feature type="compositionally biased region" description="Gly residues" evidence="8">
    <location>
        <begin position="651"/>
        <end position="662"/>
    </location>
</feature>
<dbReference type="Pfam" id="PF00353">
    <property type="entry name" value="HemolysinCabind"/>
    <property type="match status" value="5"/>
</dbReference>
<dbReference type="PANTHER" id="PTHR38340">
    <property type="entry name" value="S-LAYER PROTEIN"/>
    <property type="match status" value="1"/>
</dbReference>
<dbReference type="Gene3D" id="2.60.120.260">
    <property type="entry name" value="Galactose-binding domain-like"/>
    <property type="match status" value="1"/>
</dbReference>
<dbReference type="InterPro" id="IPR028992">
    <property type="entry name" value="Hedgehog/Intein_dom"/>
</dbReference>
<evidence type="ECO:0000259" key="9">
    <source>
        <dbReference type="Pfam" id="PF13403"/>
    </source>
</evidence>
<gene>
    <name evidence="10" type="ORF">F3S47_10235</name>
</gene>
<feature type="domain" description="Hedgehog/Intein (Hint)" evidence="9">
    <location>
        <begin position="782"/>
        <end position="920"/>
    </location>
</feature>
<evidence type="ECO:0000256" key="7">
    <source>
        <dbReference type="ARBA" id="ARBA00023136"/>
    </source>
</evidence>
<keyword evidence="3" id="KW-0964">Secreted</keyword>
<reference evidence="10 11" key="1">
    <citation type="submission" date="2019-09" db="EMBL/GenBank/DDBJ databases">
        <authorList>
            <person name="Park J.-S."/>
            <person name="Choi H.-J."/>
        </authorList>
    </citation>
    <scope>NUCLEOTIDE SEQUENCE [LARGE SCALE GENOMIC DNA]</scope>
    <source>
        <strain evidence="10 11">176SS1-4</strain>
    </source>
</reference>
<dbReference type="CDD" id="cd00081">
    <property type="entry name" value="Hint"/>
    <property type="match status" value="1"/>
</dbReference>
<dbReference type="EMBL" id="VYQE01000003">
    <property type="protein sequence ID" value="KAA9007894.1"/>
    <property type="molecule type" value="Genomic_DNA"/>
</dbReference>
<evidence type="ECO:0000256" key="5">
    <source>
        <dbReference type="ARBA" id="ARBA00022737"/>
    </source>
</evidence>
<keyword evidence="7" id="KW-0472">Membrane</keyword>
<dbReference type="Pfam" id="PF13403">
    <property type="entry name" value="Hint_2"/>
    <property type="match status" value="1"/>
</dbReference>
<evidence type="ECO:0000256" key="8">
    <source>
        <dbReference type="SAM" id="MobiDB-lite"/>
    </source>
</evidence>
<dbReference type="SUPFAM" id="SSF51120">
    <property type="entry name" value="beta-Roll"/>
    <property type="match status" value="3"/>
</dbReference>
<dbReference type="InterPro" id="IPR036844">
    <property type="entry name" value="Hint_dom_sf"/>
</dbReference>
<dbReference type="InterPro" id="IPR050557">
    <property type="entry name" value="RTX_toxin/Mannuronan_C5-epim"/>
</dbReference>
<dbReference type="PROSITE" id="PS00330">
    <property type="entry name" value="HEMOLYSIN_CALCIUM"/>
    <property type="match status" value="5"/>
</dbReference>
<dbReference type="Gene3D" id="2.150.10.10">
    <property type="entry name" value="Serralysin-like metalloprotease, C-terminal"/>
    <property type="match status" value="3"/>
</dbReference>
<name>A0A5J5GK22_9RHOB</name>
<dbReference type="GO" id="GO:0005576">
    <property type="term" value="C:extracellular region"/>
    <property type="evidence" value="ECO:0007669"/>
    <property type="project" value="UniProtKB-SubCell"/>
</dbReference>
<comment type="subcellular location">
    <subcellularLocation>
        <location evidence="1">Membrane</location>
    </subcellularLocation>
    <subcellularLocation>
        <location evidence="2">Secreted</location>
    </subcellularLocation>
</comment>
<keyword evidence="5" id="KW-0677">Repeat</keyword>
<dbReference type="SUPFAM" id="SSF51294">
    <property type="entry name" value="Hedgehog/intein (Hint) domain"/>
    <property type="match status" value="1"/>
</dbReference>
<proteinExistence type="predicted"/>
<dbReference type="PANTHER" id="PTHR38340:SF1">
    <property type="entry name" value="S-LAYER PROTEIN"/>
    <property type="match status" value="1"/>
</dbReference>
<comment type="caution">
    <text evidence="10">The sequence shown here is derived from an EMBL/GenBank/DDBJ whole genome shotgun (WGS) entry which is preliminary data.</text>
</comment>
<evidence type="ECO:0000256" key="6">
    <source>
        <dbReference type="ARBA" id="ARBA00023026"/>
    </source>
</evidence>
<dbReference type="AlphaFoldDB" id="A0A5J5GK22"/>